<accession>A0A2G5NSC2</accession>
<name>A0A2G5NSC2_9STAP</name>
<dbReference type="EMBL" id="MJBI02000001">
    <property type="protein sequence ID" value="RAI82723.1"/>
    <property type="molecule type" value="Genomic_DNA"/>
</dbReference>
<feature type="transmembrane region" description="Helical" evidence="1">
    <location>
        <begin position="9"/>
        <end position="27"/>
    </location>
</feature>
<dbReference type="AlphaFoldDB" id="A0A2G5NSC2"/>
<keyword evidence="1" id="KW-0472">Membrane</keyword>
<evidence type="ECO:0000256" key="1">
    <source>
        <dbReference type="SAM" id="Phobius"/>
    </source>
</evidence>
<dbReference type="Proteomes" id="UP000229523">
    <property type="component" value="Unassembled WGS sequence"/>
</dbReference>
<protein>
    <submittedName>
        <fullName evidence="2">Uncharacterized protein</fullName>
    </submittedName>
</protein>
<keyword evidence="3" id="KW-1185">Reference proteome</keyword>
<organism evidence="2 3">
    <name type="scientific">Macrococcoides goetzii</name>
    <dbReference type="NCBI Taxonomy" id="1891097"/>
    <lineage>
        <taxon>Bacteria</taxon>
        <taxon>Bacillati</taxon>
        <taxon>Bacillota</taxon>
        <taxon>Bacilli</taxon>
        <taxon>Bacillales</taxon>
        <taxon>Staphylococcaceae</taxon>
        <taxon>Macrococcoides</taxon>
    </lineage>
</organism>
<evidence type="ECO:0000313" key="2">
    <source>
        <dbReference type="EMBL" id="RAI82723.1"/>
    </source>
</evidence>
<sequence>MTVTISKEFMMYFLLFIVITVFGLLYMTQSHYIYEQTTPGITEHVSEQNDVRNDTEQTIHDPVQNGEVLGVVN</sequence>
<evidence type="ECO:0000313" key="3">
    <source>
        <dbReference type="Proteomes" id="UP000229523"/>
    </source>
</evidence>
<proteinExistence type="predicted"/>
<reference evidence="2 3" key="1">
    <citation type="journal article" date="2018" name="Front. Microbiol.">
        <title>Description and Comparative Genomics of Macrococcus caseolyticus subsp. hominis subsp. nov., Macrococcus goetzii sp. nov., Macrococcus epidermidis sp. nov., and Macrococcus bohemicus sp. nov., Novel Macrococci From Human Clinical Material With Virulence Potential and Suspected Uptake of Foreign DNA by Natural Transformation.</title>
        <authorList>
            <person name="Maslanova I."/>
            <person name="Wertheimer Z."/>
            <person name="Sedlacek I."/>
            <person name="Svec P."/>
            <person name="Indrakova A."/>
            <person name="Kovarovic V."/>
            <person name="Schumann P."/>
            <person name="Sproer C."/>
            <person name="Kralova S."/>
            <person name="Sedo O."/>
            <person name="Kristofova L."/>
            <person name="Vrbovska V."/>
            <person name="Fuzik T."/>
            <person name="Petras P."/>
            <person name="Zdrahal Z."/>
            <person name="Ruzickova V."/>
            <person name="Doskar J."/>
            <person name="Pantucek R."/>
        </authorList>
    </citation>
    <scope>NUCLEOTIDE SEQUENCE [LARGE SCALE GENOMIC DNA]</scope>
    <source>
        <strain evidence="2 3">CCM 4927</strain>
    </source>
</reference>
<keyword evidence="1" id="KW-1133">Transmembrane helix</keyword>
<dbReference type="RefSeq" id="WP_099577874.1">
    <property type="nucleotide sequence ID" value="NZ_MJBI02000001.1"/>
</dbReference>
<comment type="caution">
    <text evidence="2">The sequence shown here is derived from an EMBL/GenBank/DDBJ whole genome shotgun (WGS) entry which is preliminary data.</text>
</comment>
<keyword evidence="1" id="KW-0812">Transmembrane</keyword>
<gene>
    <name evidence="2" type="ORF">BFS35_003290</name>
</gene>